<organism evidence="6 7">
    <name type="scientific">Synchytrium microbalum</name>
    <dbReference type="NCBI Taxonomy" id="1806994"/>
    <lineage>
        <taxon>Eukaryota</taxon>
        <taxon>Fungi</taxon>
        <taxon>Fungi incertae sedis</taxon>
        <taxon>Chytridiomycota</taxon>
        <taxon>Chytridiomycota incertae sedis</taxon>
        <taxon>Chytridiomycetes</taxon>
        <taxon>Synchytriales</taxon>
        <taxon>Synchytriaceae</taxon>
        <taxon>Synchytrium</taxon>
    </lineage>
</organism>
<evidence type="ECO:0000256" key="4">
    <source>
        <dbReference type="RuleBase" id="RU364147"/>
    </source>
</evidence>
<feature type="compositionally biased region" description="Acidic residues" evidence="5">
    <location>
        <begin position="1"/>
        <end position="10"/>
    </location>
</feature>
<sequence>MEVDEVEEDGGQTPDSNEDREPGTDDIIKEINSIELTIVALLRVASQATSMLTSTAPTKDPLSGLAFDDLAKRYFDALNVIQNRLRVVIRLLADKGVLARPDQHPMPIKTNVHGEEKDLELLVEAVDLLRSKMKDALDQHTARGGGGAGASES</sequence>
<dbReference type="OrthoDB" id="5418434at2759"/>
<evidence type="ECO:0000256" key="5">
    <source>
        <dbReference type="SAM" id="MobiDB-lite"/>
    </source>
</evidence>
<dbReference type="GO" id="GO:0016592">
    <property type="term" value="C:mediator complex"/>
    <property type="evidence" value="ECO:0007669"/>
    <property type="project" value="InterPro"/>
</dbReference>
<dbReference type="Gene3D" id="1.10.287.3490">
    <property type="match status" value="1"/>
</dbReference>
<keyword evidence="3 4" id="KW-0539">Nucleus</keyword>
<dbReference type="AlphaFoldDB" id="A0A507C1I1"/>
<dbReference type="EMBL" id="QEAO01000046">
    <property type="protein sequence ID" value="TPX31363.1"/>
    <property type="molecule type" value="Genomic_DNA"/>
</dbReference>
<feature type="region of interest" description="Disordered" evidence="5">
    <location>
        <begin position="1"/>
        <end position="24"/>
    </location>
</feature>
<keyword evidence="7" id="KW-1185">Reference proteome</keyword>
<evidence type="ECO:0000256" key="2">
    <source>
        <dbReference type="ARBA" id="ARBA00008186"/>
    </source>
</evidence>
<dbReference type="GO" id="GO:0003712">
    <property type="term" value="F:transcription coregulator activity"/>
    <property type="evidence" value="ECO:0007669"/>
    <property type="project" value="InterPro"/>
</dbReference>
<dbReference type="Pfam" id="PF10280">
    <property type="entry name" value="Med11"/>
    <property type="match status" value="1"/>
</dbReference>
<comment type="subunit">
    <text evidence="4">Component of the Mediator complex.</text>
</comment>
<name>A0A507C1I1_9FUNG</name>
<comment type="subcellular location">
    <subcellularLocation>
        <location evidence="1 4">Nucleus</location>
    </subcellularLocation>
</comment>
<evidence type="ECO:0000313" key="7">
    <source>
        <dbReference type="Proteomes" id="UP000319731"/>
    </source>
</evidence>
<evidence type="ECO:0000313" key="6">
    <source>
        <dbReference type="EMBL" id="TPX31363.1"/>
    </source>
</evidence>
<reference evidence="6 7" key="1">
    <citation type="journal article" date="2019" name="Sci. Rep.">
        <title>Comparative genomics of chytrid fungi reveal insights into the obligate biotrophic and pathogenic lifestyle of Synchytrium endobioticum.</title>
        <authorList>
            <person name="van de Vossenberg B.T.L.H."/>
            <person name="Warris S."/>
            <person name="Nguyen H.D.T."/>
            <person name="van Gent-Pelzer M.P.E."/>
            <person name="Joly D.L."/>
            <person name="van de Geest H.C."/>
            <person name="Bonants P.J.M."/>
            <person name="Smith D.S."/>
            <person name="Levesque C.A."/>
            <person name="van der Lee T.A.J."/>
        </authorList>
    </citation>
    <scope>NUCLEOTIDE SEQUENCE [LARGE SCALE GENOMIC DNA]</scope>
    <source>
        <strain evidence="6 7">JEL517</strain>
    </source>
</reference>
<comment type="caution">
    <text evidence="6">The sequence shown here is derived from an EMBL/GenBank/DDBJ whole genome shotgun (WGS) entry which is preliminary data.</text>
</comment>
<proteinExistence type="inferred from homology"/>
<gene>
    <name evidence="4" type="primary">MED11</name>
    <name evidence="6" type="ORF">SmJEL517_g05279</name>
</gene>
<keyword evidence="4" id="KW-0010">Activator</keyword>
<evidence type="ECO:0000256" key="1">
    <source>
        <dbReference type="ARBA" id="ARBA00004123"/>
    </source>
</evidence>
<comment type="function">
    <text evidence="4">Component of the Mediator complex, a coactivator involved in the regulated transcription of nearly all RNA polymerase II-dependent genes. Mediator functions as a bridge to convey information from gene-specific regulatory proteins to the basal RNA polymerase II transcription machinery. Mediator is recruited to promoters by direct interactions with regulatory proteins and serves as a scaffold for the assembly of a functional pre-initiation complex with RNA polymerase II and the general transcription factors.</text>
</comment>
<comment type="similarity">
    <text evidence="2 4">Belongs to the Mediator complex subunit 11 family.</text>
</comment>
<evidence type="ECO:0000256" key="3">
    <source>
        <dbReference type="ARBA" id="ARBA00023242"/>
    </source>
</evidence>
<protein>
    <recommendedName>
        <fullName evidence="4">Mediator of RNA polymerase II transcription subunit 11</fullName>
    </recommendedName>
    <alternativeName>
        <fullName evidence="4">Mediator complex subunit 11</fullName>
    </alternativeName>
</protein>
<dbReference type="InterPro" id="IPR019404">
    <property type="entry name" value="Mediator_Med11"/>
</dbReference>
<accession>A0A507C1I1</accession>
<dbReference type="Proteomes" id="UP000319731">
    <property type="component" value="Unassembled WGS sequence"/>
</dbReference>
<keyword evidence="4" id="KW-0804">Transcription</keyword>
<dbReference type="GO" id="GO:0006357">
    <property type="term" value="P:regulation of transcription by RNA polymerase II"/>
    <property type="evidence" value="ECO:0007669"/>
    <property type="project" value="InterPro"/>
</dbReference>
<keyword evidence="4" id="KW-0805">Transcription regulation</keyword>